<feature type="chain" id="PRO_5002983281" description="Lipoprotein" evidence="1">
    <location>
        <begin position="26"/>
        <end position="163"/>
    </location>
</feature>
<reference evidence="2 3" key="1">
    <citation type="journal article" date="2009" name="Stand. Genomic Sci.">
        <title>Complete genome sequence of Kangiella koreensis type strain (SW-125).</title>
        <authorList>
            <person name="Han C."/>
            <person name="Sikorski J."/>
            <person name="Lapidus A."/>
            <person name="Nolan M."/>
            <person name="Glavina Del Rio T."/>
            <person name="Tice H."/>
            <person name="Cheng J.F."/>
            <person name="Lucas S."/>
            <person name="Chen F."/>
            <person name="Copeland A."/>
            <person name="Ivanova N."/>
            <person name="Mavromatis K."/>
            <person name="Ovchinnikova G."/>
            <person name="Pati A."/>
            <person name="Bruce D."/>
            <person name="Goodwin L."/>
            <person name="Pitluck S."/>
            <person name="Chen A."/>
            <person name="Palaniappan K."/>
            <person name="Land M."/>
            <person name="Hauser L."/>
            <person name="Chang Y.J."/>
            <person name="Jeffries C.D."/>
            <person name="Chain P."/>
            <person name="Saunders E."/>
            <person name="Brettin T."/>
            <person name="Goker M."/>
            <person name="Tindall B.J."/>
            <person name="Bristow J."/>
            <person name="Eisen J.A."/>
            <person name="Markowitz V."/>
            <person name="Hugenholtz P."/>
            <person name="Kyrpides N.C."/>
            <person name="Klenk H.P."/>
            <person name="Detter J.C."/>
        </authorList>
    </citation>
    <scope>NUCLEOTIDE SEQUENCE [LARGE SCALE GENOMIC DNA]</scope>
    <source>
        <strain evidence="3">DSM 16069 / KCTC 12182 / SW-125</strain>
    </source>
</reference>
<evidence type="ECO:0000256" key="1">
    <source>
        <dbReference type="SAM" id="SignalP"/>
    </source>
</evidence>
<evidence type="ECO:0008006" key="4">
    <source>
        <dbReference type="Google" id="ProtNLM"/>
    </source>
</evidence>
<dbReference type="RefSeq" id="WP_012800956.1">
    <property type="nucleotide sequence ID" value="NC_013166.1"/>
</dbReference>
<keyword evidence="3" id="KW-1185">Reference proteome</keyword>
<dbReference type="HOGENOM" id="CLU_1624899_0_0_6"/>
<keyword evidence="1" id="KW-0732">Signal</keyword>
<dbReference type="EMBL" id="CP001707">
    <property type="protein sequence ID" value="ACV26442.1"/>
    <property type="molecule type" value="Genomic_DNA"/>
</dbReference>
<organism evidence="2 3">
    <name type="scientific">Kangiella koreensis (strain DSM 16069 / JCM 12317 / KCTC 12182 / SW-125)</name>
    <dbReference type="NCBI Taxonomy" id="523791"/>
    <lineage>
        <taxon>Bacteria</taxon>
        <taxon>Pseudomonadati</taxon>
        <taxon>Pseudomonadota</taxon>
        <taxon>Gammaproteobacteria</taxon>
        <taxon>Kangiellales</taxon>
        <taxon>Kangiellaceae</taxon>
        <taxon>Kangiella</taxon>
    </lineage>
</organism>
<protein>
    <recommendedName>
        <fullName evidence="4">Lipoprotein</fullName>
    </recommendedName>
</protein>
<proteinExistence type="predicted"/>
<evidence type="ECO:0000313" key="2">
    <source>
        <dbReference type="EMBL" id="ACV26442.1"/>
    </source>
</evidence>
<dbReference type="PROSITE" id="PS51257">
    <property type="entry name" value="PROKAR_LIPOPROTEIN"/>
    <property type="match status" value="1"/>
</dbReference>
<gene>
    <name evidence="2" type="ordered locus">Kkor_1023</name>
</gene>
<evidence type="ECO:0000313" key="3">
    <source>
        <dbReference type="Proteomes" id="UP000001231"/>
    </source>
</evidence>
<accession>C7RB00</accession>
<dbReference type="AlphaFoldDB" id="C7RB00"/>
<dbReference type="OrthoDB" id="9835533at2"/>
<sequence length="163" mass="18050">MKTLNKIAIVSGLLVAAGITHSSNAGQGCATCGGYFYTAVSYTNNYGIPNYQYMSVGPFADEETCNQAVFNDYGNNDGWLPYEGSPKCILIYESDYEVHEEIIDDWNGSSGEPNNPGVIVDEAVISKIAELRKVYNVEEYEAQLHVLITDPNHDEDEDNHVKR</sequence>
<dbReference type="Proteomes" id="UP000001231">
    <property type="component" value="Chromosome"/>
</dbReference>
<dbReference type="KEGG" id="kko:Kkor_1023"/>
<name>C7RB00_KANKD</name>
<feature type="signal peptide" evidence="1">
    <location>
        <begin position="1"/>
        <end position="25"/>
    </location>
</feature>
<dbReference type="InParanoid" id="C7RB00"/>